<feature type="compositionally biased region" description="Pro residues" evidence="22">
    <location>
        <begin position="1174"/>
        <end position="1187"/>
    </location>
</feature>
<evidence type="ECO:0000256" key="21">
    <source>
        <dbReference type="ARBA" id="ARBA00066055"/>
    </source>
</evidence>
<dbReference type="InterPro" id="IPR056435">
    <property type="entry name" value="DPOD/Z_N"/>
</dbReference>
<comment type="catalytic activity">
    <reaction evidence="20">
        <text>DNA(n) + a 2'-deoxyribonucleoside 5'-triphosphate = DNA(n+1) + diphosphate</text>
        <dbReference type="Rhea" id="RHEA:22508"/>
        <dbReference type="Rhea" id="RHEA-COMP:17339"/>
        <dbReference type="Rhea" id="RHEA-COMP:17340"/>
        <dbReference type="ChEBI" id="CHEBI:33019"/>
        <dbReference type="ChEBI" id="CHEBI:61560"/>
        <dbReference type="ChEBI" id="CHEBI:173112"/>
        <dbReference type="EC" id="2.7.7.7"/>
    </reaction>
</comment>
<evidence type="ECO:0000256" key="12">
    <source>
        <dbReference type="ARBA" id="ARBA00022771"/>
    </source>
</evidence>
<organism evidence="28">
    <name type="scientific">Auxenochlorella protothecoides</name>
    <name type="common">Green microalga</name>
    <name type="synonym">Chlorella protothecoides</name>
    <dbReference type="NCBI Taxonomy" id="3075"/>
    <lineage>
        <taxon>Eukaryota</taxon>
        <taxon>Viridiplantae</taxon>
        <taxon>Chlorophyta</taxon>
        <taxon>core chlorophytes</taxon>
        <taxon>Trebouxiophyceae</taxon>
        <taxon>Chlorellales</taxon>
        <taxon>Chlorellaceae</taxon>
        <taxon>Auxenochlorella</taxon>
    </lineage>
</organism>
<dbReference type="FunFam" id="1.10.287.690:FF:000002">
    <property type="entry name" value="DNA polymerase zeta"/>
    <property type="match status" value="1"/>
</dbReference>
<keyword evidence="15" id="KW-0408">Iron</keyword>
<dbReference type="GO" id="GO:0008270">
    <property type="term" value="F:zinc ion binding"/>
    <property type="evidence" value="ECO:0007669"/>
    <property type="project" value="UniProtKB-KW"/>
</dbReference>
<keyword evidence="14" id="KW-0239">DNA-directed DNA polymerase</keyword>
<dbReference type="FunFam" id="1.10.132.60:FF:000007">
    <property type="entry name" value="DNA polymerase"/>
    <property type="match status" value="1"/>
</dbReference>
<feature type="region of interest" description="Disordered" evidence="22">
    <location>
        <begin position="656"/>
        <end position="681"/>
    </location>
</feature>
<dbReference type="InterPro" id="IPR023211">
    <property type="entry name" value="DNA_pol_palm_dom_sf"/>
</dbReference>
<evidence type="ECO:0000259" key="25">
    <source>
        <dbReference type="Pfam" id="PF14260"/>
    </source>
</evidence>
<evidence type="ECO:0000256" key="20">
    <source>
        <dbReference type="ARBA" id="ARBA00049244"/>
    </source>
</evidence>
<proteinExistence type="inferred from homology"/>
<feature type="region of interest" description="Disordered" evidence="22">
    <location>
        <begin position="514"/>
        <end position="548"/>
    </location>
</feature>
<dbReference type="InterPro" id="IPR006134">
    <property type="entry name" value="DNA-dir_DNA_pol_B_multi_dom"/>
</dbReference>
<keyword evidence="13" id="KW-0862">Zinc</keyword>
<dbReference type="GO" id="GO:0003887">
    <property type="term" value="F:DNA-directed DNA polymerase activity"/>
    <property type="evidence" value="ECO:0007669"/>
    <property type="project" value="UniProtKB-KW"/>
</dbReference>
<keyword evidence="17" id="KW-0238">DNA-binding</keyword>
<dbReference type="SMART" id="SM00486">
    <property type="entry name" value="POLBc"/>
    <property type="match status" value="1"/>
</dbReference>
<keyword evidence="11" id="KW-0227">DNA damage</keyword>
<feature type="domain" description="DNA-directed DNA polymerase family B exonuclease" evidence="24">
    <location>
        <begin position="1465"/>
        <end position="1575"/>
    </location>
</feature>
<evidence type="ECO:0000256" key="18">
    <source>
        <dbReference type="ARBA" id="ARBA00023204"/>
    </source>
</evidence>
<dbReference type="CDD" id="cd05534">
    <property type="entry name" value="POLBc_zeta"/>
    <property type="match status" value="1"/>
</dbReference>
<dbReference type="GO" id="GO:0006260">
    <property type="term" value="P:DNA replication"/>
    <property type="evidence" value="ECO:0007669"/>
    <property type="project" value="UniProtKB-KW"/>
</dbReference>
<keyword evidence="10" id="KW-0479">Metal-binding</keyword>
<evidence type="ECO:0000256" key="22">
    <source>
        <dbReference type="SAM" id="MobiDB-lite"/>
    </source>
</evidence>
<dbReference type="PRINTS" id="PR00106">
    <property type="entry name" value="DNAPOLB"/>
</dbReference>
<evidence type="ECO:0000259" key="26">
    <source>
        <dbReference type="Pfam" id="PF24055"/>
    </source>
</evidence>
<dbReference type="PANTHER" id="PTHR45812">
    <property type="entry name" value="DNA POLYMERASE ZETA CATALYTIC SUBUNIT"/>
    <property type="match status" value="1"/>
</dbReference>
<dbReference type="InterPro" id="IPR056447">
    <property type="entry name" value="REV3_N"/>
</dbReference>
<keyword evidence="8" id="KW-0548">Nucleotidyltransferase</keyword>
<dbReference type="Pfam" id="PF24065">
    <property type="entry name" value="REV3_N"/>
    <property type="match status" value="1"/>
</dbReference>
<dbReference type="GO" id="GO:0005634">
    <property type="term" value="C:nucleus"/>
    <property type="evidence" value="ECO:0007669"/>
    <property type="project" value="UniProtKB-SubCell"/>
</dbReference>
<dbReference type="PANTHER" id="PTHR45812:SF1">
    <property type="entry name" value="DNA POLYMERASE ZETA CATALYTIC SUBUNIT"/>
    <property type="match status" value="1"/>
</dbReference>
<dbReference type="Pfam" id="PF24055">
    <property type="entry name" value="POL3_N"/>
    <property type="match status" value="1"/>
</dbReference>
<evidence type="ECO:0000256" key="8">
    <source>
        <dbReference type="ARBA" id="ARBA00022695"/>
    </source>
</evidence>
<accession>A0A1D2AAG3</accession>
<evidence type="ECO:0000256" key="15">
    <source>
        <dbReference type="ARBA" id="ARBA00023004"/>
    </source>
</evidence>
<evidence type="ECO:0000259" key="27">
    <source>
        <dbReference type="Pfam" id="PF24065"/>
    </source>
</evidence>
<dbReference type="Pfam" id="PF00136">
    <property type="entry name" value="DNA_pol_B"/>
    <property type="match status" value="1"/>
</dbReference>
<feature type="domain" description="DNA polymerase zeta catalytic subunit N-terminal" evidence="27">
    <location>
        <begin position="16"/>
        <end position="67"/>
    </location>
</feature>
<dbReference type="InterPro" id="IPR042087">
    <property type="entry name" value="DNA_pol_B_thumb"/>
</dbReference>
<dbReference type="SUPFAM" id="SSF56672">
    <property type="entry name" value="DNA/RNA polymerases"/>
    <property type="match status" value="1"/>
</dbReference>
<keyword evidence="7" id="KW-0808">Transferase</keyword>
<feature type="compositionally biased region" description="Low complexity" evidence="22">
    <location>
        <begin position="1391"/>
        <end position="1423"/>
    </location>
</feature>
<dbReference type="Pfam" id="PF03104">
    <property type="entry name" value="DNA_pol_B_exo1"/>
    <property type="match status" value="1"/>
</dbReference>
<evidence type="ECO:0000256" key="10">
    <source>
        <dbReference type="ARBA" id="ARBA00022723"/>
    </source>
</evidence>
<feature type="region of interest" description="Disordered" evidence="22">
    <location>
        <begin position="602"/>
        <end position="625"/>
    </location>
</feature>
<evidence type="ECO:0000256" key="5">
    <source>
        <dbReference type="ARBA" id="ARBA00021589"/>
    </source>
</evidence>
<evidence type="ECO:0000256" key="16">
    <source>
        <dbReference type="ARBA" id="ARBA00023014"/>
    </source>
</evidence>
<evidence type="ECO:0000256" key="2">
    <source>
        <dbReference type="ARBA" id="ARBA00004123"/>
    </source>
</evidence>
<keyword evidence="19" id="KW-0539">Nucleus</keyword>
<dbReference type="GO" id="GO:0051539">
    <property type="term" value="F:4 iron, 4 sulfur cluster binding"/>
    <property type="evidence" value="ECO:0007669"/>
    <property type="project" value="UniProtKB-KW"/>
</dbReference>
<evidence type="ECO:0000256" key="14">
    <source>
        <dbReference type="ARBA" id="ARBA00022932"/>
    </source>
</evidence>
<evidence type="ECO:0000313" key="28">
    <source>
        <dbReference type="EMBL" id="JAT76199.1"/>
    </source>
</evidence>
<dbReference type="InterPro" id="IPR006172">
    <property type="entry name" value="DNA-dir_DNA_pol_B"/>
</dbReference>
<sequence length="2252" mass="236882">MESPLLGPSGAPNVILRIVNIEYYLAPPIPEVDACWSSLEGSPVTHVPVVRIYGSTPQGQKACLHVHQAFPYFYVPYHEDLPQDADGAGTQLRRLGMALEAVLSMSTAQAMAGGQAVTGDQGSAKRRQHIFDLTLVAAKAFYGYHAQDRAWVKISLYNPQDVRRAATLLQTGAVLGRVWQPHEAHVPYLLQFKIDFNLFGMGHLVLSRAKFREPLPSTHSRQRPGWAAQQLVHEEEPVTAAGGCGGSVSMALDTSHVWTTSSTPRDWVWAGVKPPRRQTVCELELDAVVDAICNRHELVRVPLAQVPSEKRMVESLASMWAEESERSGGAVPRAPSSPPRHPASLCEAVDATRAGFQAVADAQRADIRGAEEATPVLATPPPPARVALLALTQPANLSALGASPAARASALRGAGGAGAGPSPLLARLASPEPGDAGVALVDTRALAALFSRLPPAAGARGQAERQARGGDLGAAGSGSDVEEDGRGAPGDAGEDDADEDMLLRLAAQGAVLGTQLTPGLDGGHPVSRGGRTPLAAPAEEHSRTQTETQLREWLVASQREVQDILMSQALTGDGEFEPDDGPEGQLPAQGCSLFRAEGLDFGAQAGGRGQPDHAEPGEAGAAPPTIPQIDGVVAEYTVGMRAGSAFPGAPKAWMGGGLRRPSGTEKGVVGKCGSSGIGGDDESAAVMARMDGQDPEYDAPADVAPSHPHADTSDATAPGLTEAMAPPAPVSSLIPQRTDASCRPVGPAAPALVLPDSQSSSAEAAGPTAHAMPSLDLVPASLLLVESPGSVSAGPGESSSPLRAGGSDAPSSGRAEDSTGVLGVPPHDAGGDEGDVPGEHASAGAWMTDTSQDPLLEDWNDLSRGWDEGDSDEGEEDDFRDGDGVCPHGAADAGGMVKALVIQHEPPPPSQAELDATAAAVGCPLTVNRRAFFSNPADVPGRVATAANRFHWLTSDAVSHLPAFQSSLPHRPRAELGASAPSIEELRRQRVITPAQDPPGRASVEAWQDARGAGRAARAAPAGLAAPRQRMDPNTGQLVVESAALSTAGASQGAGGTDDLLATPMLCTLPSQRGAQRAFASPAAASPLAVARGGDDADADDATVEGEEEEEEVRPASPKYDERTFFFSNPFATQQYGPRSAARAAAGGAAGGHAPQLRESPAFSVARHADSPESVPPPRPAGVPPAAPEALRTPGAQRPVRFAALAGAHVALGTSPRLPSRLGQPAAGRDGDAPPAADTQGRDEAAAPPGAAHSSGKKRVSPPAAPPSASPLRHGVPPAMLPSMLSPAHSAPAVGDTPLEQTGFKRVVDGKGQQLTLLSVEVHAESRGLLLPDPRHDAVRAVFLVVMDDDEEVDDGKYTARILLWDDKVGMRRPGDGGQGAPESVSPAPAPRLRTPAAPAAPSHPGAGPAGCATPPGGQASPGSPAPFPSPPLASTARDVPCVSPGRGPMGRGLRRWAGADALTSTQVDLYASEAALLDAVVEGVRALDPDILLGFEVQCGGLGYLNDRAAALGDAHFLRALSRTPELASVKEAQEDEYGWLNASGLHIAGRIVLNVWRIMRAEVKLNIYTLEAVSAAVLQLRVPHIPQHQLHAWYQAGPGGGRWRCLEACLLRARLNLSLLDRLDVVGRTSELARAFGIDFFSVLSRGSQYRVESMMLRLAHTQNFLALAPSKEQVARQPAMEIIPLVMEPESRFYADPVIVLDFQSLYPSMIIAYNLCYSTCVGRVAHAAATADKPIRLGCSEYALPHGTLLEDGLHPSDLLISPNGIGFVPSSRRPGVLPRLLTEILDTRVMVKGAMKRLPPAAKVLLRCLNARQFGLKLIANVTYGYTSAGFSGRMPMAEIADAIVSLARATLENAIDVINKHPDWGARVVYGDTDSMFVVVPGKSREAAFKIGAEIQRVVTAANPSPILLKLEKVYHPCVLLTKKRYVGFAYESHSQATPAFDAKGIETVRRDTCPAVAKMMERSLRLLFTTKDLSQVKQYCERQWTKILSGRVSIQDFVFAKEVRLGTYSARHGIIPPAALIATRAMSMDPRAEPRFGERVQYLVVHGAPGARLIDMVVPPSALVEARGRLRLHALYYITKQIVPALDRVFALMGVDVRAWFAGMPRPGLLLPHKRPARDASATGGSTIDRYYLSRHCAVCDELTAASRPLCPRCTGEPQLTAAVLAARLNRLERQNRHLLRLCVHCGGGGATGEGGAGDDWSIACTSADCGLWYERRKAWHELQTVAGMAEAGAKQLADGDEDLT</sequence>
<dbReference type="Gene3D" id="3.90.1600.10">
    <property type="entry name" value="Palm domain of DNA polymerase"/>
    <property type="match status" value="1"/>
</dbReference>
<evidence type="ECO:0000256" key="19">
    <source>
        <dbReference type="ARBA" id="ARBA00023242"/>
    </source>
</evidence>
<evidence type="ECO:0000259" key="24">
    <source>
        <dbReference type="Pfam" id="PF03104"/>
    </source>
</evidence>
<evidence type="ECO:0000256" key="7">
    <source>
        <dbReference type="ARBA" id="ARBA00022679"/>
    </source>
</evidence>
<evidence type="ECO:0000256" key="1">
    <source>
        <dbReference type="ARBA" id="ARBA00001966"/>
    </source>
</evidence>
<feature type="region of interest" description="Disordered" evidence="22">
    <location>
        <begin position="693"/>
        <end position="744"/>
    </location>
</feature>
<dbReference type="InterPro" id="IPR043502">
    <property type="entry name" value="DNA/RNA_pol_sf"/>
</dbReference>
<comment type="similarity">
    <text evidence="3">Belongs to the DNA polymerase type-B family.</text>
</comment>
<comment type="subunit">
    <text evidence="21">Forms DNA polymerase zeta with REV7.</text>
</comment>
<dbReference type="InterPro" id="IPR017964">
    <property type="entry name" value="DNA-dir_DNA_pol_B_CS"/>
</dbReference>
<dbReference type="GO" id="GO:0016035">
    <property type="term" value="C:zeta DNA polymerase complex"/>
    <property type="evidence" value="ECO:0007669"/>
    <property type="project" value="InterPro"/>
</dbReference>
<evidence type="ECO:0000256" key="9">
    <source>
        <dbReference type="ARBA" id="ARBA00022705"/>
    </source>
</evidence>
<evidence type="ECO:0000256" key="17">
    <source>
        <dbReference type="ARBA" id="ARBA00023125"/>
    </source>
</evidence>
<dbReference type="SUPFAM" id="SSF53098">
    <property type="entry name" value="Ribonuclease H-like"/>
    <property type="match status" value="1"/>
</dbReference>
<feature type="compositionally biased region" description="Low complexity" evidence="22">
    <location>
        <begin position="1010"/>
        <end position="1028"/>
    </location>
</feature>
<dbReference type="InterPro" id="IPR006133">
    <property type="entry name" value="DNA-dir_DNA_pol_B_exonuc"/>
</dbReference>
<feature type="region of interest" description="Disordered" evidence="22">
    <location>
        <begin position="992"/>
        <end position="1032"/>
    </location>
</feature>
<feature type="region of interest" description="Disordered" evidence="22">
    <location>
        <begin position="749"/>
        <end position="768"/>
    </location>
</feature>
<feature type="compositionally biased region" description="Acidic residues" evidence="22">
    <location>
        <begin position="1096"/>
        <end position="1112"/>
    </location>
</feature>
<dbReference type="Gene3D" id="3.30.342.10">
    <property type="entry name" value="DNA Polymerase, chain B, domain 1"/>
    <property type="match status" value="1"/>
</dbReference>
<name>A0A1D2AAG3_AUXPR</name>
<keyword evidence="12" id="KW-0863">Zinc-finger</keyword>
<keyword evidence="18" id="KW-0234">DNA repair</keyword>
<keyword evidence="6" id="KW-0004">4Fe-4S</keyword>
<dbReference type="EC" id="2.7.7.7" evidence="4"/>
<feature type="compositionally biased region" description="Low complexity" evidence="22">
    <location>
        <begin position="1223"/>
        <end position="1238"/>
    </location>
</feature>
<feature type="region of interest" description="Disordered" evidence="22">
    <location>
        <begin position="456"/>
        <end position="496"/>
    </location>
</feature>
<feature type="region of interest" description="Disordered" evidence="22">
    <location>
        <begin position="1214"/>
        <end position="1297"/>
    </location>
</feature>
<dbReference type="Gene3D" id="3.30.420.10">
    <property type="entry name" value="Ribonuclease H-like superfamily/Ribonuclease H"/>
    <property type="match status" value="1"/>
</dbReference>
<comment type="subcellular location">
    <subcellularLocation>
        <location evidence="2">Nucleus</location>
    </subcellularLocation>
</comment>
<evidence type="ECO:0000256" key="6">
    <source>
        <dbReference type="ARBA" id="ARBA00022485"/>
    </source>
</evidence>
<keyword evidence="9" id="KW-0235">DNA replication</keyword>
<dbReference type="GO" id="GO:0000166">
    <property type="term" value="F:nucleotide binding"/>
    <property type="evidence" value="ECO:0007669"/>
    <property type="project" value="InterPro"/>
</dbReference>
<evidence type="ECO:0000256" key="13">
    <source>
        <dbReference type="ARBA" id="ARBA00022833"/>
    </source>
</evidence>
<reference evidence="28" key="1">
    <citation type="submission" date="2015-08" db="EMBL/GenBank/DDBJ databases">
        <authorList>
            <person name="Babu N.S."/>
            <person name="Beckwith C.J."/>
            <person name="Beseler K.G."/>
            <person name="Brison A."/>
            <person name="Carone J.V."/>
            <person name="Caskin T.P."/>
            <person name="Diamond M."/>
            <person name="Durham M.E."/>
            <person name="Foxe J.M."/>
            <person name="Go M."/>
            <person name="Henderson B.A."/>
            <person name="Jones I.B."/>
            <person name="McGettigan J.A."/>
            <person name="Micheletti S.J."/>
            <person name="Nasrallah M.E."/>
            <person name="Ortiz D."/>
            <person name="Piller C.R."/>
            <person name="Privatt S.R."/>
            <person name="Schneider S.L."/>
            <person name="Sharp S."/>
            <person name="Smith T.C."/>
            <person name="Stanton J.D."/>
            <person name="Ullery H.E."/>
            <person name="Wilson R.J."/>
            <person name="Serrano M.G."/>
            <person name="Buck G."/>
            <person name="Lee V."/>
            <person name="Wang Y."/>
            <person name="Carvalho R."/>
            <person name="Voegtly L."/>
            <person name="Shi R."/>
            <person name="Duckworth R."/>
            <person name="Johnson A."/>
            <person name="Loviza R."/>
            <person name="Walstead R."/>
            <person name="Shah Z."/>
            <person name="Kiflezghi M."/>
            <person name="Wade K."/>
            <person name="Ball S.L."/>
            <person name="Bradley K.W."/>
            <person name="Asai D.J."/>
            <person name="Bowman C.A."/>
            <person name="Russell D.A."/>
            <person name="Pope W.H."/>
            <person name="Jacobs-Sera D."/>
            <person name="Hendrix R.W."/>
            <person name="Hatfull G.F."/>
        </authorList>
    </citation>
    <scope>NUCLEOTIDE SEQUENCE</scope>
</reference>
<dbReference type="GO" id="GO:0003677">
    <property type="term" value="F:DNA binding"/>
    <property type="evidence" value="ECO:0007669"/>
    <property type="project" value="UniProtKB-KW"/>
</dbReference>
<feature type="region of interest" description="Disordered" evidence="22">
    <location>
        <begin position="1087"/>
        <end position="1118"/>
    </location>
</feature>
<evidence type="ECO:0000256" key="4">
    <source>
        <dbReference type="ARBA" id="ARBA00012417"/>
    </source>
</evidence>
<feature type="domain" description="DNA-directed DNA polymerase family B multifunctional" evidence="23">
    <location>
        <begin position="1642"/>
        <end position="2098"/>
    </location>
</feature>
<dbReference type="EMBL" id="GDKF01002423">
    <property type="protein sequence ID" value="JAT76199.1"/>
    <property type="molecule type" value="Transcribed_RNA"/>
</dbReference>
<feature type="domain" description="DNA polymerase delta/zeta catalytic subunit N-terminal" evidence="26">
    <location>
        <begin position="68"/>
        <end position="162"/>
    </location>
</feature>
<evidence type="ECO:0000256" key="3">
    <source>
        <dbReference type="ARBA" id="ARBA00005755"/>
    </source>
</evidence>
<dbReference type="InterPro" id="IPR025687">
    <property type="entry name" value="Znf-C4pol"/>
</dbReference>
<feature type="domain" description="C4-type zinc-finger of DNA polymerase delta" evidence="25">
    <location>
        <begin position="2144"/>
        <end position="2223"/>
    </location>
</feature>
<dbReference type="InterPro" id="IPR012337">
    <property type="entry name" value="RNaseH-like_sf"/>
</dbReference>
<gene>
    <name evidence="28" type="ORF">g.92283</name>
</gene>
<dbReference type="InterPro" id="IPR036397">
    <property type="entry name" value="RNaseH_sf"/>
</dbReference>
<dbReference type="Gene3D" id="1.10.132.60">
    <property type="entry name" value="DNA polymerase family B, C-terminal domain"/>
    <property type="match status" value="1"/>
</dbReference>
<dbReference type="GO" id="GO:0042276">
    <property type="term" value="P:error-prone translesion synthesis"/>
    <property type="evidence" value="ECO:0007669"/>
    <property type="project" value="TreeGrafter"/>
</dbReference>
<feature type="region of interest" description="Disordered" evidence="22">
    <location>
        <begin position="1164"/>
        <end position="1192"/>
    </location>
</feature>
<feature type="region of interest" description="Disordered" evidence="22">
    <location>
        <begin position="1370"/>
        <end position="1449"/>
    </location>
</feature>
<dbReference type="CDD" id="cd05778">
    <property type="entry name" value="DNA_polB_zeta_exo"/>
    <property type="match status" value="1"/>
</dbReference>
<dbReference type="Pfam" id="PF14260">
    <property type="entry name" value="zf-C4pol"/>
    <property type="match status" value="1"/>
</dbReference>
<feature type="region of interest" description="Disordered" evidence="22">
    <location>
        <begin position="1137"/>
        <end position="1156"/>
    </location>
</feature>
<feature type="region of interest" description="Disordered" evidence="22">
    <location>
        <begin position="788"/>
        <end position="879"/>
    </location>
</feature>
<dbReference type="Gene3D" id="1.10.287.690">
    <property type="entry name" value="Helix hairpin bin"/>
    <property type="match status" value="1"/>
</dbReference>
<keyword evidence="16" id="KW-0411">Iron-sulfur</keyword>
<comment type="cofactor">
    <cofactor evidence="1">
        <name>[4Fe-4S] cluster</name>
        <dbReference type="ChEBI" id="CHEBI:49883"/>
    </cofactor>
</comment>
<dbReference type="GO" id="GO:0000724">
    <property type="term" value="P:double-strand break repair via homologous recombination"/>
    <property type="evidence" value="ECO:0007669"/>
    <property type="project" value="TreeGrafter"/>
</dbReference>
<dbReference type="InterPro" id="IPR030559">
    <property type="entry name" value="PolZ_Rev3"/>
</dbReference>
<dbReference type="PROSITE" id="PS00116">
    <property type="entry name" value="DNA_POLYMERASE_B"/>
    <property type="match status" value="1"/>
</dbReference>
<feature type="compositionally biased region" description="Acidic residues" evidence="22">
    <location>
        <begin position="868"/>
        <end position="879"/>
    </location>
</feature>
<evidence type="ECO:0000259" key="23">
    <source>
        <dbReference type="Pfam" id="PF00136"/>
    </source>
</evidence>
<evidence type="ECO:0000256" key="11">
    <source>
        <dbReference type="ARBA" id="ARBA00022763"/>
    </source>
</evidence>
<protein>
    <recommendedName>
        <fullName evidence="5">DNA polymerase zeta catalytic subunit</fullName>
        <ecNumber evidence="4">2.7.7.7</ecNumber>
    </recommendedName>
</protein>